<dbReference type="EMBL" id="AZIM01000992">
    <property type="protein sequence ID" value="ETE68541.1"/>
    <property type="molecule type" value="Genomic_DNA"/>
</dbReference>
<organism evidence="2 3">
    <name type="scientific">Ophiophagus hannah</name>
    <name type="common">King cobra</name>
    <name type="synonym">Naja hannah</name>
    <dbReference type="NCBI Taxonomy" id="8665"/>
    <lineage>
        <taxon>Eukaryota</taxon>
        <taxon>Metazoa</taxon>
        <taxon>Chordata</taxon>
        <taxon>Craniata</taxon>
        <taxon>Vertebrata</taxon>
        <taxon>Euteleostomi</taxon>
        <taxon>Lepidosauria</taxon>
        <taxon>Squamata</taxon>
        <taxon>Bifurcata</taxon>
        <taxon>Unidentata</taxon>
        <taxon>Episquamata</taxon>
        <taxon>Toxicofera</taxon>
        <taxon>Serpentes</taxon>
        <taxon>Colubroidea</taxon>
        <taxon>Elapidae</taxon>
        <taxon>Elapinae</taxon>
        <taxon>Ophiophagus</taxon>
    </lineage>
</organism>
<accession>V8P3J5</accession>
<keyword evidence="1" id="KW-0472">Membrane</keyword>
<dbReference type="SUPFAM" id="SSF81321">
    <property type="entry name" value="Family A G protein-coupled receptor-like"/>
    <property type="match status" value="1"/>
</dbReference>
<comment type="caution">
    <text evidence="2">The sequence shown here is derived from an EMBL/GenBank/DDBJ whole genome shotgun (WGS) entry which is preliminary data.</text>
</comment>
<evidence type="ECO:0000313" key="3">
    <source>
        <dbReference type="Proteomes" id="UP000018936"/>
    </source>
</evidence>
<protein>
    <submittedName>
        <fullName evidence="2">Olfactory receptor-like protein</fullName>
    </submittedName>
</protein>
<keyword evidence="2" id="KW-0675">Receptor</keyword>
<keyword evidence="1" id="KW-1133">Transmembrane helix</keyword>
<dbReference type="Proteomes" id="UP000018936">
    <property type="component" value="Unassembled WGS sequence"/>
</dbReference>
<feature type="transmembrane region" description="Helical" evidence="1">
    <location>
        <begin position="28"/>
        <end position="49"/>
    </location>
</feature>
<sequence>MERTRHGGMETHSSHLISLRRQPEVKSFLVSIVNIVCIFCHSFCGPNLINHFFCELRFLLALACDDVKRTRDILNGLSVFVVLVPFSRQSGWTLAENKQARDKEIGLFGILENSKDYENGCRMMDITCFKDLSKQLETDVEKAFDCYQMNQLEEKLVGINELLGITRSEDDCDQMHRAFKGPWGENTRMEALSEHQNSNPNQRLMEPPEQSLVTAFFTSISNGMEH</sequence>
<feature type="non-terminal residue" evidence="2">
    <location>
        <position position="1"/>
    </location>
</feature>
<dbReference type="OrthoDB" id="9599146at2759"/>
<gene>
    <name evidence="2" type="primary">COR9</name>
    <name evidence="2" type="ORF">L345_05661</name>
</gene>
<evidence type="ECO:0000256" key="1">
    <source>
        <dbReference type="SAM" id="Phobius"/>
    </source>
</evidence>
<dbReference type="AlphaFoldDB" id="V8P3J5"/>
<keyword evidence="3" id="KW-1185">Reference proteome</keyword>
<keyword evidence="1" id="KW-0812">Transmembrane</keyword>
<evidence type="ECO:0000313" key="2">
    <source>
        <dbReference type="EMBL" id="ETE68541.1"/>
    </source>
</evidence>
<proteinExistence type="predicted"/>
<reference evidence="2 3" key="1">
    <citation type="journal article" date="2013" name="Proc. Natl. Acad. Sci. U.S.A.">
        <title>The king cobra genome reveals dynamic gene evolution and adaptation in the snake venom system.</title>
        <authorList>
            <person name="Vonk F.J."/>
            <person name="Casewell N.R."/>
            <person name="Henkel C.V."/>
            <person name="Heimberg A.M."/>
            <person name="Jansen H.J."/>
            <person name="McCleary R.J."/>
            <person name="Kerkkamp H.M."/>
            <person name="Vos R.A."/>
            <person name="Guerreiro I."/>
            <person name="Calvete J.J."/>
            <person name="Wuster W."/>
            <person name="Woods A.E."/>
            <person name="Logan J.M."/>
            <person name="Harrison R.A."/>
            <person name="Castoe T.A."/>
            <person name="de Koning A.P."/>
            <person name="Pollock D.D."/>
            <person name="Yandell M."/>
            <person name="Calderon D."/>
            <person name="Renjifo C."/>
            <person name="Currier R.B."/>
            <person name="Salgado D."/>
            <person name="Pla D."/>
            <person name="Sanz L."/>
            <person name="Hyder A.S."/>
            <person name="Ribeiro J.M."/>
            <person name="Arntzen J.W."/>
            <person name="van den Thillart G.E."/>
            <person name="Boetzer M."/>
            <person name="Pirovano W."/>
            <person name="Dirks R.P."/>
            <person name="Spaink H.P."/>
            <person name="Duboule D."/>
            <person name="McGlinn E."/>
            <person name="Kini R.M."/>
            <person name="Richardson M.K."/>
        </authorList>
    </citation>
    <scope>NUCLEOTIDE SEQUENCE</scope>
    <source>
        <tissue evidence="2">Blood</tissue>
    </source>
</reference>
<name>V8P3J5_OPHHA</name>